<evidence type="ECO:0000313" key="3">
    <source>
        <dbReference type="Proteomes" id="UP001343257"/>
    </source>
</evidence>
<organism evidence="2 3">
    <name type="scientific">Paenibacillus chibensis</name>
    <dbReference type="NCBI Taxonomy" id="59846"/>
    <lineage>
        <taxon>Bacteria</taxon>
        <taxon>Bacillati</taxon>
        <taxon>Bacillota</taxon>
        <taxon>Bacilli</taxon>
        <taxon>Bacillales</taxon>
        <taxon>Paenibacillaceae</taxon>
        <taxon>Paenibacillus</taxon>
    </lineage>
</organism>
<evidence type="ECO:0000259" key="1">
    <source>
        <dbReference type="Pfam" id="PF00455"/>
    </source>
</evidence>
<keyword evidence="3" id="KW-1185">Reference proteome</keyword>
<sequence>MEEGEVKRAMLERADQVIVLVDHTKFGDQMLYQVAGLDSIDLLITDEKPSEDMMRKLEQHQVELLVVAEDKHD</sequence>
<feature type="domain" description="DeoR-like transcriptional repressor C-terminal sensor" evidence="1">
    <location>
        <begin position="1"/>
        <end position="47"/>
    </location>
</feature>
<dbReference type="SUPFAM" id="SSF100950">
    <property type="entry name" value="NagB/RpiA/CoA transferase-like"/>
    <property type="match status" value="1"/>
</dbReference>
<protein>
    <recommendedName>
        <fullName evidence="1">DeoR-like transcriptional repressor C-terminal sensor domain-containing protein</fullName>
    </recommendedName>
</protein>
<name>A0ABU6PZL9_9BACL</name>
<proteinExistence type="predicted"/>
<comment type="caution">
    <text evidence="2">The sequence shown here is derived from an EMBL/GenBank/DDBJ whole genome shotgun (WGS) entry which is preliminary data.</text>
</comment>
<dbReference type="InterPro" id="IPR014036">
    <property type="entry name" value="DeoR-like_C"/>
</dbReference>
<dbReference type="Proteomes" id="UP001343257">
    <property type="component" value="Unassembled WGS sequence"/>
</dbReference>
<evidence type="ECO:0000313" key="2">
    <source>
        <dbReference type="EMBL" id="MED5019616.1"/>
    </source>
</evidence>
<dbReference type="InterPro" id="IPR050313">
    <property type="entry name" value="Carb_Metab_HTH_regulators"/>
</dbReference>
<gene>
    <name evidence="2" type="ORF">P9847_20175</name>
</gene>
<dbReference type="PANTHER" id="PTHR30363">
    <property type="entry name" value="HTH-TYPE TRANSCRIPTIONAL REGULATOR SRLR-RELATED"/>
    <property type="match status" value="1"/>
</dbReference>
<dbReference type="EMBL" id="JARTLD010000052">
    <property type="protein sequence ID" value="MED5019616.1"/>
    <property type="molecule type" value="Genomic_DNA"/>
</dbReference>
<dbReference type="Pfam" id="PF00455">
    <property type="entry name" value="DeoRC"/>
    <property type="match status" value="1"/>
</dbReference>
<reference evidence="2 3" key="1">
    <citation type="submission" date="2023-03" db="EMBL/GenBank/DDBJ databases">
        <title>Bacillus Genome Sequencing.</title>
        <authorList>
            <person name="Dunlap C."/>
        </authorList>
    </citation>
    <scope>NUCLEOTIDE SEQUENCE [LARGE SCALE GENOMIC DNA]</scope>
    <source>
        <strain evidence="2 3">NRS-52</strain>
    </source>
</reference>
<dbReference type="InterPro" id="IPR037171">
    <property type="entry name" value="NagB/RpiA_transferase-like"/>
</dbReference>
<accession>A0ABU6PZL9</accession>
<dbReference type="PANTHER" id="PTHR30363:SF44">
    <property type="entry name" value="AGA OPERON TRANSCRIPTIONAL REPRESSOR-RELATED"/>
    <property type="match status" value="1"/>
</dbReference>